<comment type="caution">
    <text evidence="2">The sequence shown here is derived from an EMBL/GenBank/DDBJ whole genome shotgun (WGS) entry which is preliminary data.</text>
</comment>
<gene>
    <name evidence="2" type="ORF">SEUCBS140593_010575</name>
</gene>
<proteinExistence type="predicted"/>
<evidence type="ECO:0000313" key="2">
    <source>
        <dbReference type="EMBL" id="CAK7238347.1"/>
    </source>
</evidence>
<protein>
    <submittedName>
        <fullName evidence="2">Uncharacterized protein</fullName>
    </submittedName>
</protein>
<name>A0ABP0D1R1_9PEZI</name>
<reference evidence="2 3" key="1">
    <citation type="submission" date="2024-01" db="EMBL/GenBank/DDBJ databases">
        <authorList>
            <person name="Allen C."/>
            <person name="Tagirdzhanova G."/>
        </authorList>
    </citation>
    <scope>NUCLEOTIDE SEQUENCE [LARGE SCALE GENOMIC DNA]</scope>
</reference>
<dbReference type="PANTHER" id="PTHR38790">
    <property type="entry name" value="2EXR DOMAIN-CONTAINING PROTEIN-RELATED"/>
    <property type="match status" value="1"/>
</dbReference>
<feature type="region of interest" description="Disordered" evidence="1">
    <location>
        <begin position="391"/>
        <end position="416"/>
    </location>
</feature>
<organism evidence="2 3">
    <name type="scientific">Sporothrix eucalyptigena</name>
    <dbReference type="NCBI Taxonomy" id="1812306"/>
    <lineage>
        <taxon>Eukaryota</taxon>
        <taxon>Fungi</taxon>
        <taxon>Dikarya</taxon>
        <taxon>Ascomycota</taxon>
        <taxon>Pezizomycotina</taxon>
        <taxon>Sordariomycetes</taxon>
        <taxon>Sordariomycetidae</taxon>
        <taxon>Ophiostomatales</taxon>
        <taxon>Ophiostomataceae</taxon>
        <taxon>Sporothrix</taxon>
    </lineage>
</organism>
<sequence length="479" mass="54589">MASRLRRRADNLRNWLRDNVTHRADVEDVEGPEPDMPYLPYPPIKLDNQSYEDGATLSPFFGRLPFEIRRRILVYVFGDQTVHMHLRLERIPRRRPRREPPMVTFGMFNTTKPHGGVTADLDHMGLWSDFLLASSDAARGGPRGWRWQWWGCVCHRSMPTRRIGEIHGLWDDKCLLGEAEYCDMYGRIYPDRCMIGCMGWLLASRQAYTEGIDVLYGTNTICIMSDRFFDALLRSASITSPDIGPVPQPTLLPLSHLAHITRLELAWEWALFENPALTQQQTAQRAAFQDSLARLPRTFPNLVAFYVSFSRKLYQRTSIRADACLDEIHEVLLAPLEAMMGHFNRLQRRLCFVELPINTSLALIERVGCYIDPTLILLALKPPYNELRCWWDPQPPQDGQDTDNVEETRDAEDTQDWTGEGASVVCDPVLVECVVYLVWDVLAAVPGSCVVVPMMVPMIDDVVVSLPPGSMPSMSTHTS</sequence>
<evidence type="ECO:0000256" key="1">
    <source>
        <dbReference type="SAM" id="MobiDB-lite"/>
    </source>
</evidence>
<evidence type="ECO:0000313" key="3">
    <source>
        <dbReference type="Proteomes" id="UP001642482"/>
    </source>
</evidence>
<accession>A0ABP0D1R1</accession>
<dbReference type="EMBL" id="CAWUHD010000234">
    <property type="protein sequence ID" value="CAK7238347.1"/>
    <property type="molecule type" value="Genomic_DNA"/>
</dbReference>
<dbReference type="Proteomes" id="UP001642482">
    <property type="component" value="Unassembled WGS sequence"/>
</dbReference>
<keyword evidence="3" id="KW-1185">Reference proteome</keyword>
<dbReference type="PANTHER" id="PTHR38790:SF4">
    <property type="entry name" value="2EXR DOMAIN-CONTAINING PROTEIN"/>
    <property type="match status" value="1"/>
</dbReference>